<gene>
    <name evidence="1" type="ORF">HD595_000957</name>
</gene>
<proteinExistence type="predicted"/>
<dbReference type="RefSeq" id="WP_253765950.1">
    <property type="nucleotide sequence ID" value="NZ_BAAAVE010000016.1"/>
</dbReference>
<protein>
    <recommendedName>
        <fullName evidence="3">GH18 domain-containing protein</fullName>
    </recommendedName>
</protein>
<organism evidence="1 2">
    <name type="scientific">Nonomuraea roseoviolacea subsp. carminata</name>
    <dbReference type="NCBI Taxonomy" id="160689"/>
    <lineage>
        <taxon>Bacteria</taxon>
        <taxon>Bacillati</taxon>
        <taxon>Actinomycetota</taxon>
        <taxon>Actinomycetes</taxon>
        <taxon>Streptosporangiales</taxon>
        <taxon>Streptosporangiaceae</taxon>
        <taxon>Nonomuraea</taxon>
    </lineage>
</organism>
<evidence type="ECO:0000313" key="1">
    <source>
        <dbReference type="EMBL" id="MCP2344835.1"/>
    </source>
</evidence>
<accession>A0ABT1JSV1</accession>
<dbReference type="Gene3D" id="3.20.20.80">
    <property type="entry name" value="Glycosidases"/>
    <property type="match status" value="1"/>
</dbReference>
<evidence type="ECO:0008006" key="3">
    <source>
        <dbReference type="Google" id="ProtNLM"/>
    </source>
</evidence>
<dbReference type="SUPFAM" id="SSF51445">
    <property type="entry name" value="(Trans)glycosidases"/>
    <property type="match status" value="1"/>
</dbReference>
<sequence>MIPRTVIRRGLRLLALALVVVVALVGLLAAAFRVQFTGDPAGWAKSTDNDALWLGHMWVDGRRTRADVAELAERLRGTGIRDLYVHSGPFEADGRLDPAKYPAARNFVKWVHAALPGVRVSAWLGQKVDGVLDLDDARSRANVLDGVRAVVAAGFDGVHYNFEPIGSGDEEFLDLLARTRPLTRLLSTSTPQIEPYPLMRPAARLALSHDKYWSQDYFRRVAERVDQVAVMTYDTGMPMRPLYGGYVARQAELALDLVPEDRLLLVGAPAYHDHGVSWSDDAESVADAARAARLALSEHGSEHGRRERFGLAMYVDFAATEQDWREYASEWLIDGAHPGR</sequence>
<reference evidence="1 2" key="1">
    <citation type="submission" date="2022-06" db="EMBL/GenBank/DDBJ databases">
        <title>Sequencing the genomes of 1000 actinobacteria strains.</title>
        <authorList>
            <person name="Klenk H.-P."/>
        </authorList>
    </citation>
    <scope>NUCLEOTIDE SEQUENCE [LARGE SCALE GENOMIC DNA]</scope>
    <source>
        <strain evidence="1 2">DSM 44170</strain>
    </source>
</reference>
<comment type="caution">
    <text evidence="1">The sequence shown here is derived from an EMBL/GenBank/DDBJ whole genome shotgun (WGS) entry which is preliminary data.</text>
</comment>
<dbReference type="InterPro" id="IPR017853">
    <property type="entry name" value="GH"/>
</dbReference>
<dbReference type="Proteomes" id="UP001320766">
    <property type="component" value="Unassembled WGS sequence"/>
</dbReference>
<dbReference type="EMBL" id="JAMZEC010000001">
    <property type="protein sequence ID" value="MCP2344835.1"/>
    <property type="molecule type" value="Genomic_DNA"/>
</dbReference>
<evidence type="ECO:0000313" key="2">
    <source>
        <dbReference type="Proteomes" id="UP001320766"/>
    </source>
</evidence>
<name>A0ABT1JSV1_9ACTN</name>
<keyword evidence="2" id="KW-1185">Reference proteome</keyword>